<gene>
    <name evidence="2" type="ORF">J40TS1_46480</name>
</gene>
<keyword evidence="1" id="KW-0472">Membrane</keyword>
<evidence type="ECO:0000313" key="2">
    <source>
        <dbReference type="EMBL" id="GIP19006.1"/>
    </source>
</evidence>
<keyword evidence="1" id="KW-1133">Transmembrane helix</keyword>
<feature type="transmembrane region" description="Helical" evidence="1">
    <location>
        <begin position="6"/>
        <end position="25"/>
    </location>
</feature>
<name>A0A919YV03_9BACL</name>
<comment type="caution">
    <text evidence="2">The sequence shown here is derived from an EMBL/GenBank/DDBJ whole genome shotgun (WGS) entry which is preliminary data.</text>
</comment>
<dbReference type="EMBL" id="BOSE01000011">
    <property type="protein sequence ID" value="GIP19006.1"/>
    <property type="molecule type" value="Genomic_DNA"/>
</dbReference>
<evidence type="ECO:0000313" key="3">
    <source>
        <dbReference type="Proteomes" id="UP000683139"/>
    </source>
</evidence>
<proteinExistence type="predicted"/>
<organism evidence="2 3">
    <name type="scientific">Paenibacillus montaniterrae</name>
    <dbReference type="NCBI Taxonomy" id="429341"/>
    <lineage>
        <taxon>Bacteria</taxon>
        <taxon>Bacillati</taxon>
        <taxon>Bacillota</taxon>
        <taxon>Bacilli</taxon>
        <taxon>Bacillales</taxon>
        <taxon>Paenibacillaceae</taxon>
        <taxon>Paenibacillus</taxon>
    </lineage>
</organism>
<reference evidence="2" key="1">
    <citation type="submission" date="2021-03" db="EMBL/GenBank/DDBJ databases">
        <title>Antimicrobial resistance genes in bacteria isolated from Japanese honey, and their potential for conferring macrolide and lincosamide resistance in the American foulbrood pathogen Paenibacillus larvae.</title>
        <authorList>
            <person name="Okamoto M."/>
            <person name="Kumagai M."/>
            <person name="Kanamori H."/>
            <person name="Takamatsu D."/>
        </authorList>
    </citation>
    <scope>NUCLEOTIDE SEQUENCE</scope>
    <source>
        <strain evidence="2">J40TS1</strain>
    </source>
</reference>
<dbReference type="AlphaFoldDB" id="A0A919YV03"/>
<evidence type="ECO:0000256" key="1">
    <source>
        <dbReference type="SAM" id="Phobius"/>
    </source>
</evidence>
<protein>
    <submittedName>
        <fullName evidence="2">Uncharacterized protein</fullName>
    </submittedName>
</protein>
<accession>A0A919YV03</accession>
<keyword evidence="3" id="KW-1185">Reference proteome</keyword>
<dbReference type="Proteomes" id="UP000683139">
    <property type="component" value="Unassembled WGS sequence"/>
</dbReference>
<sequence length="53" mass="6268">MTKKQLIKTSLILLFIATAIIILFFGNPVTRYKMKNQLKDYVLEKYGSNYYMT</sequence>
<keyword evidence="1" id="KW-0812">Transmembrane</keyword>